<dbReference type="Gene3D" id="4.10.240.10">
    <property type="entry name" value="Zn(2)-C6 fungal-type DNA-binding domain"/>
    <property type="match status" value="1"/>
</dbReference>
<comment type="caution">
    <text evidence="10">The sequence shown here is derived from an EMBL/GenBank/DDBJ whole genome shotgun (WGS) entry which is preliminary data.</text>
</comment>
<dbReference type="SMART" id="SM00355">
    <property type="entry name" value="ZnF_C2H2"/>
    <property type="match status" value="2"/>
</dbReference>
<dbReference type="SUPFAM" id="SSF57667">
    <property type="entry name" value="beta-beta-alpha zinc fingers"/>
    <property type="match status" value="1"/>
</dbReference>
<proteinExistence type="predicted"/>
<dbReference type="Pfam" id="PF00096">
    <property type="entry name" value="zf-C2H2"/>
    <property type="match status" value="2"/>
</dbReference>
<name>A0ABR0FPC7_9PEZI</name>
<feature type="compositionally biased region" description="Polar residues" evidence="7">
    <location>
        <begin position="297"/>
        <end position="310"/>
    </location>
</feature>
<evidence type="ECO:0000313" key="11">
    <source>
        <dbReference type="Proteomes" id="UP001322138"/>
    </source>
</evidence>
<organism evidence="10 11">
    <name type="scientific">Podospora bellae-mahoneyi</name>
    <dbReference type="NCBI Taxonomy" id="2093777"/>
    <lineage>
        <taxon>Eukaryota</taxon>
        <taxon>Fungi</taxon>
        <taxon>Dikarya</taxon>
        <taxon>Ascomycota</taxon>
        <taxon>Pezizomycotina</taxon>
        <taxon>Sordariomycetes</taxon>
        <taxon>Sordariomycetidae</taxon>
        <taxon>Sordariales</taxon>
        <taxon>Podosporaceae</taxon>
        <taxon>Podospora</taxon>
    </lineage>
</organism>
<feature type="domain" description="C2H2-type" evidence="9">
    <location>
        <begin position="20"/>
        <end position="47"/>
    </location>
</feature>
<feature type="domain" description="Zn(2)-C6 fungal-type" evidence="8">
    <location>
        <begin position="93"/>
        <end position="120"/>
    </location>
</feature>
<dbReference type="SUPFAM" id="SSF57701">
    <property type="entry name" value="Zn2/Cys6 DNA-binding domain"/>
    <property type="match status" value="1"/>
</dbReference>
<dbReference type="PROSITE" id="PS50048">
    <property type="entry name" value="ZN2_CY6_FUNGAL_2"/>
    <property type="match status" value="1"/>
</dbReference>
<evidence type="ECO:0000256" key="4">
    <source>
        <dbReference type="ARBA" id="ARBA00023163"/>
    </source>
</evidence>
<evidence type="ECO:0000259" key="8">
    <source>
        <dbReference type="PROSITE" id="PS50048"/>
    </source>
</evidence>
<protein>
    <recommendedName>
        <fullName evidence="12">Transcription factor</fullName>
    </recommendedName>
</protein>
<dbReference type="CDD" id="cd00067">
    <property type="entry name" value="GAL4"/>
    <property type="match status" value="1"/>
</dbReference>
<evidence type="ECO:0000256" key="2">
    <source>
        <dbReference type="ARBA" id="ARBA00022833"/>
    </source>
</evidence>
<dbReference type="RefSeq" id="XP_062734289.1">
    <property type="nucleotide sequence ID" value="XM_062875773.1"/>
</dbReference>
<evidence type="ECO:0000259" key="9">
    <source>
        <dbReference type="PROSITE" id="PS50157"/>
    </source>
</evidence>
<dbReference type="Proteomes" id="UP001322138">
    <property type="component" value="Unassembled WGS sequence"/>
</dbReference>
<dbReference type="Pfam" id="PF04082">
    <property type="entry name" value="Fungal_trans"/>
    <property type="match status" value="1"/>
</dbReference>
<feature type="region of interest" description="Disordered" evidence="7">
    <location>
        <begin position="297"/>
        <end position="316"/>
    </location>
</feature>
<dbReference type="PROSITE" id="PS00028">
    <property type="entry name" value="ZINC_FINGER_C2H2_1"/>
    <property type="match status" value="2"/>
</dbReference>
<evidence type="ECO:0000256" key="3">
    <source>
        <dbReference type="ARBA" id="ARBA00023015"/>
    </source>
</evidence>
<accession>A0ABR0FPC7</accession>
<keyword evidence="1" id="KW-0479">Metal-binding</keyword>
<dbReference type="CDD" id="cd12148">
    <property type="entry name" value="fungal_TF_MHR"/>
    <property type="match status" value="1"/>
</dbReference>
<keyword evidence="4" id="KW-0804">Transcription</keyword>
<evidence type="ECO:0000256" key="6">
    <source>
        <dbReference type="PROSITE-ProRule" id="PRU00042"/>
    </source>
</evidence>
<reference evidence="10 11" key="1">
    <citation type="journal article" date="2023" name="bioRxiv">
        <title>High-quality genome assemblies of four members of thePodospora anserinaspecies complex.</title>
        <authorList>
            <person name="Ament-Velasquez S.L."/>
            <person name="Vogan A.A."/>
            <person name="Wallerman O."/>
            <person name="Hartmann F."/>
            <person name="Gautier V."/>
            <person name="Silar P."/>
            <person name="Giraud T."/>
            <person name="Johannesson H."/>
        </authorList>
    </citation>
    <scope>NUCLEOTIDE SEQUENCE [LARGE SCALE GENOMIC DNA]</scope>
    <source>
        <strain evidence="10 11">CBS 112042</strain>
    </source>
</reference>
<dbReference type="InterPro" id="IPR036236">
    <property type="entry name" value="Znf_C2H2_sf"/>
</dbReference>
<keyword evidence="3" id="KW-0805">Transcription regulation</keyword>
<dbReference type="Pfam" id="PF00172">
    <property type="entry name" value="Zn_clus"/>
    <property type="match status" value="1"/>
</dbReference>
<dbReference type="Gene3D" id="3.30.160.60">
    <property type="entry name" value="Classic Zinc Finger"/>
    <property type="match status" value="1"/>
</dbReference>
<gene>
    <name evidence="10" type="ORF">QC761_200490</name>
</gene>
<evidence type="ECO:0008006" key="12">
    <source>
        <dbReference type="Google" id="ProtNLM"/>
    </source>
</evidence>
<dbReference type="InterPro" id="IPR001138">
    <property type="entry name" value="Zn2Cys6_DnaBD"/>
</dbReference>
<evidence type="ECO:0000313" key="10">
    <source>
        <dbReference type="EMBL" id="KAK4645313.1"/>
    </source>
</evidence>
<dbReference type="PANTHER" id="PTHR47660:SF2">
    <property type="entry name" value="TRANSCRIPTION FACTOR WITH C2H2 AND ZN(2)-CYS(6) DNA BINDING DOMAIN (EUROFUNG)"/>
    <property type="match status" value="1"/>
</dbReference>
<feature type="region of interest" description="Disordered" evidence="7">
    <location>
        <begin position="209"/>
        <end position="234"/>
    </location>
</feature>
<evidence type="ECO:0000256" key="5">
    <source>
        <dbReference type="ARBA" id="ARBA00023242"/>
    </source>
</evidence>
<evidence type="ECO:0000256" key="1">
    <source>
        <dbReference type="ARBA" id="ARBA00022723"/>
    </source>
</evidence>
<dbReference type="InterPro" id="IPR007219">
    <property type="entry name" value="XnlR_reg_dom"/>
</dbReference>
<evidence type="ECO:0000256" key="7">
    <source>
        <dbReference type="SAM" id="MobiDB-lite"/>
    </source>
</evidence>
<keyword evidence="5" id="KW-0539">Nucleus</keyword>
<keyword evidence="2" id="KW-0862">Zinc</keyword>
<keyword evidence="11" id="KW-1185">Reference proteome</keyword>
<dbReference type="PROSITE" id="PS50157">
    <property type="entry name" value="ZINC_FINGER_C2H2_2"/>
    <property type="match status" value="1"/>
</dbReference>
<dbReference type="PROSITE" id="PS00463">
    <property type="entry name" value="ZN2_CY6_FUNGAL_1"/>
    <property type="match status" value="1"/>
</dbReference>
<dbReference type="InterPro" id="IPR013087">
    <property type="entry name" value="Znf_C2H2_type"/>
</dbReference>
<dbReference type="InterPro" id="IPR036864">
    <property type="entry name" value="Zn2-C6_fun-type_DNA-bd_sf"/>
</dbReference>
<keyword evidence="6" id="KW-0863">Zinc-finger</keyword>
<sequence>MVRDDIPEEGPGDVQPTNKVFCTYCGKGFTRKEHLERHLPQHTNIKPHVCQFCKIGFSRRDLLQRHISSLHEQGPIDAITGGMMTVTGRTPISCQNCATAKTGCDKKVPCTRCAEKSLHCEARYARRSSKAAIRVQQAHAAQASAVASHQQAAAAASAAAAAAAAANFMAYPAAPFGHVSHLPATINPSYMDLMRGVPLKMEEKMESITVDTKPHRSPMKSPMVTHPISPPSFPSPHNRGDMGMDEYMGDMTDPQYFLSPWDTYTIGGIDMYQADPGTIPLERADISMDFGVNDLSAPTSEPMTASSSRGSHTRETSIVSAAEYETTVRQRQNQHGQADLSLSTMPTDSSIPEFEVVQVAEGAWNLARCLPPLPTTNCPRTAIVHLECLEKKSKQEGTWSSLEKYLEQAPDVADLGSVVPIKDRTRDQLLAITQGFLYKALDIHRSSIPPSSYRPGHPNAGEPSNFNYIVLPPSKILEYFLSSYVRSLSVYYPLVNGGVDPNEMLLQDNLASTLLVLLMIAQGAAAMPMAEARYLSAGLTETCRISLFDIVEKDVELSADPITLRCALLFLVLGAWSGDKWLMDIAMGQRGMYISMLKHASMMESQPAMIPVFHKSSDLELEWHHWKERERRNRLVYNYVMLDQELSLFHDVTPLFAITELKCPLPGPEPLWQCQISAEWLNKMQSAYGSTANVNPQLLEAATVTPSLCDLFQDFLHDNLSRRQSQGGLSPQQLRLLLHPIQSLICHLRQMLSCFSDVLSGGPISRSRNPGTITRSSTQQRMDEVQTLLVKWYDMTRAYLQREPNCPITRCNLVLYHLISLNATANFPEIERLARREAFSAEGADWSWELNLRSKRCIFQRDQSMYHCGQVFKLLRAMPNNRRPAWWSAAMYRATMVLWAMSLTWGQNPGLVDAGGAGAGVAGSSTSPVIKQQNPEEGGVIAAAGAGAGAGAGGGGGEQVVVIDQITTEEEKRVMPVLWEDSTVVALTRLPQQGGGTVVIKTRESKPGESSGEILRYAIQNIDAGFSSRVGDGIKRKLEQLGKNWDGGAGSEVHGLQVMR</sequence>
<dbReference type="PANTHER" id="PTHR47660">
    <property type="entry name" value="TRANSCRIPTION FACTOR WITH C2H2 AND ZN(2)-CYS(6) DNA BINDING DOMAIN (EUROFUNG)-RELATED-RELATED"/>
    <property type="match status" value="1"/>
</dbReference>
<dbReference type="EMBL" id="JAFFGZ010000004">
    <property type="protein sequence ID" value="KAK4645313.1"/>
    <property type="molecule type" value="Genomic_DNA"/>
</dbReference>
<dbReference type="GeneID" id="87895255"/>